<comment type="caution">
    <text evidence="1">The sequence shown here is derived from an EMBL/GenBank/DDBJ whole genome shotgun (WGS) entry which is preliminary data.</text>
</comment>
<evidence type="ECO:0000313" key="2">
    <source>
        <dbReference type="Proteomes" id="UP001500618"/>
    </source>
</evidence>
<organism evidence="1 2">
    <name type="scientific">Fodinicola feengrottensis</name>
    <dbReference type="NCBI Taxonomy" id="435914"/>
    <lineage>
        <taxon>Bacteria</taxon>
        <taxon>Bacillati</taxon>
        <taxon>Actinomycetota</taxon>
        <taxon>Actinomycetes</taxon>
        <taxon>Mycobacteriales</taxon>
        <taxon>Fodinicola</taxon>
    </lineage>
</organism>
<gene>
    <name evidence="1" type="ORF">GCM10009765_21650</name>
</gene>
<protein>
    <submittedName>
        <fullName evidence="1">Uncharacterized protein</fullName>
    </submittedName>
</protein>
<reference evidence="1 2" key="1">
    <citation type="journal article" date="2019" name="Int. J. Syst. Evol. Microbiol.">
        <title>The Global Catalogue of Microorganisms (GCM) 10K type strain sequencing project: providing services to taxonomists for standard genome sequencing and annotation.</title>
        <authorList>
            <consortium name="The Broad Institute Genomics Platform"/>
            <consortium name="The Broad Institute Genome Sequencing Center for Infectious Disease"/>
            <person name="Wu L."/>
            <person name="Ma J."/>
        </authorList>
    </citation>
    <scope>NUCLEOTIDE SEQUENCE [LARGE SCALE GENOMIC DNA]</scope>
    <source>
        <strain evidence="1 2">JCM 14718</strain>
    </source>
</reference>
<dbReference type="InterPro" id="IPR028082">
    <property type="entry name" value="Peripla_BP_I"/>
</dbReference>
<proteinExistence type="predicted"/>
<dbReference type="Proteomes" id="UP001500618">
    <property type="component" value="Unassembled WGS sequence"/>
</dbReference>
<evidence type="ECO:0000313" key="1">
    <source>
        <dbReference type="EMBL" id="GAA1671928.1"/>
    </source>
</evidence>
<name>A0ABN2GIN5_9ACTN</name>
<sequence length="124" mass="13212">MHTDVEVARLPGLLLSARTSLVTIGHGRDESSVAAATAFVDGWLAVGGEILAVVDWPEEAASWLRPAERFVAGGPDAWVVTARPAGFAALCRRLRTTTWDPARTYRLAGLADPRSRSTGGTSRL</sequence>
<dbReference type="RefSeq" id="WP_344309461.1">
    <property type="nucleotide sequence ID" value="NZ_BAAANY010000008.1"/>
</dbReference>
<dbReference type="Gene3D" id="3.40.50.2300">
    <property type="match status" value="1"/>
</dbReference>
<dbReference type="EMBL" id="BAAANY010000008">
    <property type="protein sequence ID" value="GAA1671928.1"/>
    <property type="molecule type" value="Genomic_DNA"/>
</dbReference>
<dbReference type="SUPFAM" id="SSF53822">
    <property type="entry name" value="Periplasmic binding protein-like I"/>
    <property type="match status" value="1"/>
</dbReference>
<accession>A0ABN2GIN5</accession>
<keyword evidence="2" id="KW-1185">Reference proteome</keyword>